<dbReference type="InParanoid" id="Q7R8M9"/>
<dbReference type="EMBL" id="AABL01002579">
    <property type="protein sequence ID" value="EAA19564.1"/>
    <property type="molecule type" value="Genomic_DNA"/>
</dbReference>
<gene>
    <name evidence="2" type="ORF">PY07192</name>
</gene>
<reference evidence="2 3" key="1">
    <citation type="journal article" date="2002" name="Nature">
        <title>Genome sequence and comparative analysis of the model rodent malaria parasite Plasmodium yoelii yoelii.</title>
        <authorList>
            <person name="Carlton J.M."/>
            <person name="Angiuoli S.V."/>
            <person name="Suh B.B."/>
            <person name="Kooij T.W."/>
            <person name="Pertea M."/>
            <person name="Silva J.C."/>
            <person name="Ermolaeva M.D."/>
            <person name="Allen J.E."/>
            <person name="Selengut J.D."/>
            <person name="Koo H.L."/>
            <person name="Peterson J.D."/>
            <person name="Pop M."/>
            <person name="Kosack D.S."/>
            <person name="Shumway M.F."/>
            <person name="Bidwell S.L."/>
            <person name="Shallom S.J."/>
            <person name="van Aken S.E."/>
            <person name="Riedmuller S.B."/>
            <person name="Feldblyum T.V."/>
            <person name="Cho J.K."/>
            <person name="Quackenbush J."/>
            <person name="Sedegah M."/>
            <person name="Shoaibi A."/>
            <person name="Cummings L.M."/>
            <person name="Florens L."/>
            <person name="Yates J.R."/>
            <person name="Raine J.D."/>
            <person name="Sinden R.E."/>
            <person name="Harris M.A."/>
            <person name="Cunningham D.A."/>
            <person name="Preiser P.R."/>
            <person name="Bergman L.W."/>
            <person name="Vaidya A.B."/>
            <person name="van Lin L.H."/>
            <person name="Janse C.J."/>
            <person name="Waters A.P."/>
            <person name="Smith H.O."/>
            <person name="White O.R."/>
            <person name="Salzberg S.L."/>
            <person name="Venter J.C."/>
            <person name="Fraser C.M."/>
            <person name="Hoffman S.L."/>
            <person name="Gardner M.J."/>
            <person name="Carucci D.J."/>
        </authorList>
    </citation>
    <scope>NUCLEOTIDE SEQUENCE [LARGE SCALE GENOMIC DNA]</scope>
    <source>
        <strain evidence="2 3">17XNL</strain>
    </source>
</reference>
<dbReference type="AlphaFoldDB" id="Q7R8M9"/>
<comment type="caution">
    <text evidence="2">The sequence shown here is derived from an EMBL/GenBank/DDBJ whole genome shotgun (WGS) entry which is preliminary data.</text>
</comment>
<dbReference type="Proteomes" id="UP000008553">
    <property type="component" value="Unassembled WGS sequence"/>
</dbReference>
<feature type="region of interest" description="Disordered" evidence="1">
    <location>
        <begin position="1"/>
        <end position="32"/>
    </location>
</feature>
<evidence type="ECO:0000256" key="1">
    <source>
        <dbReference type="SAM" id="MobiDB-lite"/>
    </source>
</evidence>
<evidence type="ECO:0000313" key="3">
    <source>
        <dbReference type="Proteomes" id="UP000008553"/>
    </source>
</evidence>
<organism evidence="2 3">
    <name type="scientific">Plasmodium yoelii yoelii</name>
    <dbReference type="NCBI Taxonomy" id="73239"/>
    <lineage>
        <taxon>Eukaryota</taxon>
        <taxon>Sar</taxon>
        <taxon>Alveolata</taxon>
        <taxon>Apicomplexa</taxon>
        <taxon>Aconoidasida</taxon>
        <taxon>Haemosporida</taxon>
        <taxon>Plasmodiidae</taxon>
        <taxon>Plasmodium</taxon>
        <taxon>Plasmodium (Vinckeia)</taxon>
    </lineage>
</organism>
<evidence type="ECO:0000313" key="2">
    <source>
        <dbReference type="EMBL" id="EAA19564.1"/>
    </source>
</evidence>
<keyword evidence="3" id="KW-1185">Reference proteome</keyword>
<proteinExistence type="predicted"/>
<dbReference type="PaxDb" id="73239-Q7R8M9"/>
<name>Q7R8M9_PLAYO</name>
<feature type="compositionally biased region" description="Basic and acidic residues" evidence="1">
    <location>
        <begin position="20"/>
        <end position="32"/>
    </location>
</feature>
<accession>Q7R8M9</accession>
<sequence>MSKGKKWNKPLLNESDSDEEIVKHDEEQEGEHNIKMKILSQPSTIYELNNSPKNMRRK</sequence>
<protein>
    <submittedName>
        <fullName evidence="2">Uncharacterized protein</fullName>
    </submittedName>
</protein>